<dbReference type="PANTHER" id="PTHR32097:SF17">
    <property type="entry name" value="CAMP-BINDING PROTEIN 1-RELATED"/>
    <property type="match status" value="1"/>
</dbReference>
<evidence type="ECO:0000313" key="3">
    <source>
        <dbReference type="EMBL" id="UWX65112.1"/>
    </source>
</evidence>
<name>A0ABY5YLX7_9DEIO</name>
<dbReference type="InterPro" id="IPR051324">
    <property type="entry name" value="Stress/Tellurium_Resist"/>
</dbReference>
<dbReference type="Gene3D" id="2.60.60.30">
    <property type="entry name" value="sav2460 like domains"/>
    <property type="match status" value="1"/>
</dbReference>
<protein>
    <submittedName>
        <fullName evidence="3">Tellurium resistance TerZ family protein</fullName>
    </submittedName>
</protein>
<feature type="domain" description="TerD" evidence="2">
    <location>
        <begin position="8"/>
        <end position="130"/>
    </location>
</feature>
<evidence type="ECO:0000256" key="1">
    <source>
        <dbReference type="SAM" id="MobiDB-lite"/>
    </source>
</evidence>
<evidence type="ECO:0000313" key="4">
    <source>
        <dbReference type="Proteomes" id="UP001060261"/>
    </source>
</evidence>
<evidence type="ECO:0000259" key="2">
    <source>
        <dbReference type="Pfam" id="PF02342"/>
    </source>
</evidence>
<dbReference type="CDD" id="cd06974">
    <property type="entry name" value="TerD_like"/>
    <property type="match status" value="1"/>
</dbReference>
<proteinExistence type="predicted"/>
<accession>A0ABY5YLX7</accession>
<dbReference type="Proteomes" id="UP001060261">
    <property type="component" value="Chromosome"/>
</dbReference>
<organism evidence="3 4">
    <name type="scientific">Deinococcus rubellus</name>
    <dbReference type="NCBI Taxonomy" id="1889240"/>
    <lineage>
        <taxon>Bacteria</taxon>
        <taxon>Thermotogati</taxon>
        <taxon>Deinococcota</taxon>
        <taxon>Deinococci</taxon>
        <taxon>Deinococcales</taxon>
        <taxon>Deinococcaceae</taxon>
        <taxon>Deinococcus</taxon>
    </lineage>
</organism>
<dbReference type="InterPro" id="IPR003325">
    <property type="entry name" value="TerD"/>
</dbReference>
<dbReference type="EMBL" id="CP104213">
    <property type="protein sequence ID" value="UWX65112.1"/>
    <property type="molecule type" value="Genomic_DNA"/>
</dbReference>
<dbReference type="PANTHER" id="PTHR32097">
    <property type="entry name" value="CAMP-BINDING PROTEIN 1-RELATED"/>
    <property type="match status" value="1"/>
</dbReference>
<keyword evidence="4" id="KW-1185">Reference proteome</keyword>
<sequence length="152" mass="16305">MVSLNQSLSLEKGERVSLHKEDGAPELRRVSMGLGWDAASGRSIDLDAGCLLFDRQFKHLETVFFMHLSSSDQSVKHSGDNLTGEGEGDDEVIEVDLTGVPQRAAHLVFVVNSFSGHKFSDVKQACAACSSADRGRNSPASTSADSRPPPTC</sequence>
<gene>
    <name evidence="3" type="ORF">N0D28_05490</name>
</gene>
<dbReference type="Pfam" id="PF02342">
    <property type="entry name" value="TerD"/>
    <property type="match status" value="1"/>
</dbReference>
<reference evidence="3" key="1">
    <citation type="submission" date="2022-09" db="EMBL/GenBank/DDBJ databases">
        <title>genome sequence of Deinococcus rubellus.</title>
        <authorList>
            <person name="Srinivasan S."/>
        </authorList>
    </citation>
    <scope>NUCLEOTIDE SEQUENCE</scope>
    <source>
        <strain evidence="3">Ant6</strain>
    </source>
</reference>
<feature type="region of interest" description="Disordered" evidence="1">
    <location>
        <begin position="132"/>
        <end position="152"/>
    </location>
</feature>
<dbReference type="RefSeq" id="WP_260561370.1">
    <property type="nucleotide sequence ID" value="NZ_BAABEC010000175.1"/>
</dbReference>